<evidence type="ECO:0000256" key="2">
    <source>
        <dbReference type="ARBA" id="ARBA00004371"/>
    </source>
</evidence>
<evidence type="ECO:0000256" key="12">
    <source>
        <dbReference type="ARBA" id="ARBA00023180"/>
    </source>
</evidence>
<evidence type="ECO:0000256" key="9">
    <source>
        <dbReference type="ARBA" id="ARBA00022759"/>
    </source>
</evidence>
<evidence type="ECO:0000256" key="15">
    <source>
        <dbReference type="ARBA" id="ARBA00041393"/>
    </source>
</evidence>
<evidence type="ECO:0000256" key="14">
    <source>
        <dbReference type="ARBA" id="ARBA00039868"/>
    </source>
</evidence>
<evidence type="ECO:0000313" key="21">
    <source>
        <dbReference type="Ensembl" id="ENSCCNP00000017687.1"/>
    </source>
</evidence>
<sequence>MATLNLLLLAALLCAKSEALSCHGDSGQPVNWFVVYKLPAVSGSGDAAMRGLRYKYMDESTGGWRDGAGSINSSNGAVGRSLPLYRSNSSQVSCFWIRKGASGWSTACHASLQLLPLGRTAGLIMPKPTGRPYSACPFPSPSSGLASS</sequence>
<comment type="subcellular location">
    <subcellularLocation>
        <location evidence="2 19">Lysosome</location>
    </subcellularLocation>
</comment>
<dbReference type="AlphaFoldDB" id="A0A8C0WZU9"/>
<feature type="signal peptide" evidence="20">
    <location>
        <begin position="1"/>
        <end position="19"/>
    </location>
</feature>
<dbReference type="PANTHER" id="PTHR10858">
    <property type="entry name" value="DEOXYRIBONUCLEASE II"/>
    <property type="match status" value="1"/>
</dbReference>
<evidence type="ECO:0000256" key="11">
    <source>
        <dbReference type="ARBA" id="ARBA00023157"/>
    </source>
</evidence>
<evidence type="ECO:0000256" key="17">
    <source>
        <dbReference type="ARBA" id="ARBA00043033"/>
    </source>
</evidence>
<protein>
    <recommendedName>
        <fullName evidence="14 19">Deoxyribonuclease-2-alpha</fullName>
        <ecNumber evidence="4 19">3.1.22.1</ecNumber>
    </recommendedName>
    <alternativeName>
        <fullName evidence="15 19">Acid DNase</fullName>
    </alternativeName>
    <alternativeName>
        <fullName evidence="17 19">Deoxyribonuclease II alpha</fullName>
    </alternativeName>
    <alternativeName>
        <fullName evidence="16 19">Lysosomal DNase II</fullName>
    </alternativeName>
</protein>
<keyword evidence="8 19" id="KW-0732">Signal</keyword>
<proteinExistence type="inferred from homology"/>
<dbReference type="EC" id="3.1.22.1" evidence="4 19"/>
<evidence type="ECO:0000256" key="7">
    <source>
        <dbReference type="ARBA" id="ARBA00022722"/>
    </source>
</evidence>
<keyword evidence="9 19" id="KW-0255">Endonuclease</keyword>
<dbReference type="GO" id="GO:0006309">
    <property type="term" value="P:apoptotic DNA fragmentation"/>
    <property type="evidence" value="ECO:0007669"/>
    <property type="project" value="UniProtKB-UniRule"/>
</dbReference>
<reference evidence="21" key="1">
    <citation type="submission" date="2023-09" db="UniProtKB">
        <authorList>
            <consortium name="Ensembl"/>
        </authorList>
    </citation>
    <scope>IDENTIFICATION</scope>
</reference>
<keyword evidence="12 19" id="KW-0325">Glycoprotein</keyword>
<keyword evidence="10 19" id="KW-0378">Hydrolase</keyword>
<dbReference type="InterPro" id="IPR004947">
    <property type="entry name" value="DNase_II"/>
</dbReference>
<evidence type="ECO:0000256" key="10">
    <source>
        <dbReference type="ARBA" id="ARBA00022801"/>
    </source>
</evidence>
<dbReference type="Ensembl" id="ENSCCNT00000023025.1">
    <property type="protein sequence ID" value="ENSCCNP00000017687.1"/>
    <property type="gene ID" value="ENSCCNG00000017933.1"/>
</dbReference>
<comment type="function">
    <text evidence="18 19">Hydrolyzes DNA under acidic conditions with a preference for double-stranded DNA. Plays a major role in the clearance of nucleic acids generated through apoptosis, hence preventing autoinflammation. Necessary for proper fetal development and for definitive erythropoiesis in fetal liver and bone marrow, where it degrades nuclear DNA expelled from erythroid precursor cells.</text>
</comment>
<evidence type="ECO:0000256" key="16">
    <source>
        <dbReference type="ARBA" id="ARBA00041918"/>
    </source>
</evidence>
<keyword evidence="5" id="KW-0217">Developmental protein</keyword>
<keyword evidence="13 19" id="KW-0458">Lysosome</keyword>
<dbReference type="PANTHER" id="PTHR10858:SF9">
    <property type="entry name" value="DEOXYRIBONUCLEASE-2-ALPHA"/>
    <property type="match status" value="1"/>
</dbReference>
<evidence type="ECO:0000256" key="5">
    <source>
        <dbReference type="ARBA" id="ARBA00022473"/>
    </source>
</evidence>
<name>A0A8C0WZU9_CASCN</name>
<keyword evidence="6 19" id="KW-0053">Apoptosis</keyword>
<evidence type="ECO:0000256" key="1">
    <source>
        <dbReference type="ARBA" id="ARBA00000447"/>
    </source>
</evidence>
<comment type="catalytic activity">
    <reaction evidence="1 19">
        <text>Endonucleolytic cleavage to nucleoside 3'-phosphates and 3'-phosphooligonucleotide end-products.</text>
        <dbReference type="EC" id="3.1.22.1"/>
    </reaction>
</comment>
<keyword evidence="7 19" id="KW-0540">Nuclease</keyword>
<comment type="similarity">
    <text evidence="3 19">Belongs to the DNase II family.</text>
</comment>
<evidence type="ECO:0000256" key="20">
    <source>
        <dbReference type="SAM" id="SignalP"/>
    </source>
</evidence>
<gene>
    <name evidence="21" type="primary">Dnase2</name>
</gene>
<feature type="chain" id="PRO_5034480915" description="Deoxyribonuclease-2-alpha" evidence="20">
    <location>
        <begin position="20"/>
        <end position="148"/>
    </location>
</feature>
<organism evidence="21">
    <name type="scientific">Castor canadensis</name>
    <name type="common">American beaver</name>
    <dbReference type="NCBI Taxonomy" id="51338"/>
    <lineage>
        <taxon>Eukaryota</taxon>
        <taxon>Metazoa</taxon>
        <taxon>Chordata</taxon>
        <taxon>Craniata</taxon>
        <taxon>Vertebrata</taxon>
        <taxon>Euteleostomi</taxon>
        <taxon>Mammalia</taxon>
        <taxon>Eutheria</taxon>
        <taxon>Euarchontoglires</taxon>
        <taxon>Glires</taxon>
        <taxon>Rodentia</taxon>
        <taxon>Castorimorpha</taxon>
        <taxon>Castoridae</taxon>
        <taxon>Castor</taxon>
    </lineage>
</organism>
<evidence type="ECO:0000256" key="8">
    <source>
        <dbReference type="ARBA" id="ARBA00022729"/>
    </source>
</evidence>
<dbReference type="GO" id="GO:0005764">
    <property type="term" value="C:lysosome"/>
    <property type="evidence" value="ECO:0007669"/>
    <property type="project" value="UniProtKB-SubCell"/>
</dbReference>
<evidence type="ECO:0000256" key="6">
    <source>
        <dbReference type="ARBA" id="ARBA00022703"/>
    </source>
</evidence>
<evidence type="ECO:0000256" key="3">
    <source>
        <dbReference type="ARBA" id="ARBA00007527"/>
    </source>
</evidence>
<evidence type="ECO:0000256" key="19">
    <source>
        <dbReference type="RuleBase" id="RU369111"/>
    </source>
</evidence>
<evidence type="ECO:0000256" key="13">
    <source>
        <dbReference type="ARBA" id="ARBA00023228"/>
    </source>
</evidence>
<evidence type="ECO:0000256" key="4">
    <source>
        <dbReference type="ARBA" id="ARBA00012036"/>
    </source>
</evidence>
<dbReference type="Pfam" id="PF03265">
    <property type="entry name" value="DNase_II"/>
    <property type="match status" value="1"/>
</dbReference>
<accession>A0A8C0WZU9</accession>
<keyword evidence="11" id="KW-1015">Disulfide bond</keyword>
<dbReference type="GO" id="GO:0004531">
    <property type="term" value="F:deoxyribonuclease II activity"/>
    <property type="evidence" value="ECO:0007669"/>
    <property type="project" value="UniProtKB-UniRule"/>
</dbReference>
<evidence type="ECO:0000256" key="18">
    <source>
        <dbReference type="ARBA" id="ARBA00045381"/>
    </source>
</evidence>